<dbReference type="Proteomes" id="UP001595988">
    <property type="component" value="Unassembled WGS sequence"/>
</dbReference>
<sequence>MKNTARQWKKSSLSSLQKRRSSSDRSKEQQAYVIAALFSSIVGTYLDLFFVGIGMYHFPMRLFPEIFTVNIAFTLLILPVSVILFLYLANRMRTLPRCIMILTISTAVIFIEKTAEKLGGFMPHPDWNHAYSFFGYMLFLMIVWIIFRFFQVKI</sequence>
<evidence type="ECO:0000313" key="3">
    <source>
        <dbReference type="EMBL" id="MFC4662726.1"/>
    </source>
</evidence>
<reference evidence="4" key="1">
    <citation type="journal article" date="2019" name="Int. J. Syst. Evol. Microbiol.">
        <title>The Global Catalogue of Microorganisms (GCM) 10K type strain sequencing project: providing services to taxonomists for standard genome sequencing and annotation.</title>
        <authorList>
            <consortium name="The Broad Institute Genomics Platform"/>
            <consortium name="The Broad Institute Genome Sequencing Center for Infectious Disease"/>
            <person name="Wu L."/>
            <person name="Ma J."/>
        </authorList>
    </citation>
    <scope>NUCLEOTIDE SEQUENCE [LARGE SCALE GENOMIC DNA]</scope>
    <source>
        <strain evidence="4">CCUG 37257</strain>
    </source>
</reference>
<dbReference type="RefSeq" id="WP_193064942.1">
    <property type="nucleotide sequence ID" value="NZ_JBHSFT010000015.1"/>
</dbReference>
<comment type="caution">
    <text evidence="3">The sequence shown here is derived from an EMBL/GenBank/DDBJ whole genome shotgun (WGS) entry which is preliminary data.</text>
</comment>
<feature type="transmembrane region" description="Helical" evidence="2">
    <location>
        <begin position="131"/>
        <end position="150"/>
    </location>
</feature>
<keyword evidence="2" id="KW-0812">Transmembrane</keyword>
<evidence type="ECO:0000313" key="4">
    <source>
        <dbReference type="Proteomes" id="UP001595988"/>
    </source>
</evidence>
<feature type="region of interest" description="Disordered" evidence="1">
    <location>
        <begin position="1"/>
        <end position="22"/>
    </location>
</feature>
<protein>
    <submittedName>
        <fullName evidence="3">CBO0543 family protein</fullName>
    </submittedName>
</protein>
<keyword evidence="2" id="KW-1133">Transmembrane helix</keyword>
<dbReference type="InterPro" id="IPR048147">
    <property type="entry name" value="CBO0543-like"/>
</dbReference>
<gene>
    <name evidence="3" type="ORF">ACFO3P_11125</name>
</gene>
<accession>A0ABV9JYI9</accession>
<evidence type="ECO:0000256" key="2">
    <source>
        <dbReference type="SAM" id="Phobius"/>
    </source>
</evidence>
<feature type="transmembrane region" description="Helical" evidence="2">
    <location>
        <begin position="31"/>
        <end position="54"/>
    </location>
</feature>
<dbReference type="NCBIfam" id="NF041644">
    <property type="entry name" value="CBO0543_fam"/>
    <property type="match status" value="1"/>
</dbReference>
<organism evidence="3 4">
    <name type="scientific">Oceanobacillus aidingensis</name>
    <dbReference type="NCBI Taxonomy" id="645964"/>
    <lineage>
        <taxon>Bacteria</taxon>
        <taxon>Bacillati</taxon>
        <taxon>Bacillota</taxon>
        <taxon>Bacilli</taxon>
        <taxon>Bacillales</taxon>
        <taxon>Bacillaceae</taxon>
        <taxon>Oceanobacillus</taxon>
    </lineage>
</organism>
<name>A0ABV9JYI9_9BACI</name>
<dbReference type="EMBL" id="JBHSFT010000015">
    <property type="protein sequence ID" value="MFC4662726.1"/>
    <property type="molecule type" value="Genomic_DNA"/>
</dbReference>
<evidence type="ECO:0000256" key="1">
    <source>
        <dbReference type="SAM" id="MobiDB-lite"/>
    </source>
</evidence>
<feature type="transmembrane region" description="Helical" evidence="2">
    <location>
        <begin position="94"/>
        <end position="111"/>
    </location>
</feature>
<proteinExistence type="predicted"/>
<keyword evidence="2" id="KW-0472">Membrane</keyword>
<keyword evidence="4" id="KW-1185">Reference proteome</keyword>
<feature type="transmembrane region" description="Helical" evidence="2">
    <location>
        <begin position="66"/>
        <end position="87"/>
    </location>
</feature>